<comment type="caution">
    <text evidence="2">The sequence shown here is derived from an EMBL/GenBank/DDBJ whole genome shotgun (WGS) entry which is preliminary data.</text>
</comment>
<dbReference type="InterPro" id="IPR036291">
    <property type="entry name" value="NAD(P)-bd_dom_sf"/>
</dbReference>
<dbReference type="PANTHER" id="PTHR43377:SF1">
    <property type="entry name" value="BILIVERDIN REDUCTASE A"/>
    <property type="match status" value="1"/>
</dbReference>
<accession>A0A8J3QSD3</accession>
<dbReference type="Pfam" id="PF01408">
    <property type="entry name" value="GFO_IDH_MocA"/>
    <property type="match status" value="1"/>
</dbReference>
<evidence type="ECO:0000313" key="3">
    <source>
        <dbReference type="Proteomes" id="UP000642748"/>
    </source>
</evidence>
<protein>
    <recommendedName>
        <fullName evidence="1">Gfo/Idh/MocA-like oxidoreductase N-terminal domain-containing protein</fullName>
    </recommendedName>
</protein>
<dbReference type="AlphaFoldDB" id="A0A8J3QSD3"/>
<evidence type="ECO:0000259" key="1">
    <source>
        <dbReference type="Pfam" id="PF01408"/>
    </source>
</evidence>
<sequence>MNPIRLGVLGLGAVAQAVHLPLITKRRDLFDLVAVADVSPGLTAEVADRFAVPRRFTAVEDLLDGADLDGLLIASGGSHLGAVVAAFDRGVPVLCEKPLAVTHAELDELEAHLPAGVAHPLLLGYMKQYDPAVTAAAELLAELGDIREIEVTVLHPTGPSQLDIARVRTGHADVPAAVAGTLAAEDDRLRRQALGDVDRDTGRVYAGCLLSSLSHDFSLLRLFVGAPESIELADIWRVPTPGQRRDIGKDAEALGSLPPSIRVAGRLPGGVRTTMAWHYLPDYPLYRETVRIVHGTGSLELVFPSPYLMHAPTRLTVTSLAGDRVHETVTSSVREAFEIQLESFVAMLRDGFVPHSDLASGRADVTTAQQVMARYGLTNGVEFGGEVGALQRGGLAIQPVREGVA</sequence>
<proteinExistence type="predicted"/>
<dbReference type="RefSeq" id="WP_203918521.1">
    <property type="nucleotide sequence ID" value="NZ_BONZ01000030.1"/>
</dbReference>
<dbReference type="GO" id="GO:0000166">
    <property type="term" value="F:nucleotide binding"/>
    <property type="evidence" value="ECO:0007669"/>
    <property type="project" value="InterPro"/>
</dbReference>
<dbReference type="Gene3D" id="3.40.50.720">
    <property type="entry name" value="NAD(P)-binding Rossmann-like Domain"/>
    <property type="match status" value="1"/>
</dbReference>
<dbReference type="Proteomes" id="UP000642748">
    <property type="component" value="Unassembled WGS sequence"/>
</dbReference>
<keyword evidence="3" id="KW-1185">Reference proteome</keyword>
<feature type="domain" description="Gfo/Idh/MocA-like oxidoreductase N-terminal" evidence="1">
    <location>
        <begin position="4"/>
        <end position="111"/>
    </location>
</feature>
<dbReference type="PANTHER" id="PTHR43377">
    <property type="entry name" value="BILIVERDIN REDUCTASE A"/>
    <property type="match status" value="1"/>
</dbReference>
<dbReference type="SUPFAM" id="SSF51735">
    <property type="entry name" value="NAD(P)-binding Rossmann-fold domains"/>
    <property type="match status" value="1"/>
</dbReference>
<organism evidence="2 3">
    <name type="scientific">Rugosimonospora africana</name>
    <dbReference type="NCBI Taxonomy" id="556532"/>
    <lineage>
        <taxon>Bacteria</taxon>
        <taxon>Bacillati</taxon>
        <taxon>Actinomycetota</taxon>
        <taxon>Actinomycetes</taxon>
        <taxon>Micromonosporales</taxon>
        <taxon>Micromonosporaceae</taxon>
        <taxon>Rugosimonospora</taxon>
    </lineage>
</organism>
<gene>
    <name evidence="2" type="ORF">Raf01_30420</name>
</gene>
<dbReference type="SUPFAM" id="SSF55347">
    <property type="entry name" value="Glyceraldehyde-3-phosphate dehydrogenase-like, C-terminal domain"/>
    <property type="match status" value="1"/>
</dbReference>
<evidence type="ECO:0000313" key="2">
    <source>
        <dbReference type="EMBL" id="GIH14870.1"/>
    </source>
</evidence>
<dbReference type="InterPro" id="IPR051450">
    <property type="entry name" value="Gfo/Idh/MocA_Oxidoreductases"/>
</dbReference>
<reference evidence="2" key="1">
    <citation type="submission" date="2021-01" db="EMBL/GenBank/DDBJ databases">
        <title>Whole genome shotgun sequence of Rugosimonospora africana NBRC 104875.</title>
        <authorList>
            <person name="Komaki H."/>
            <person name="Tamura T."/>
        </authorList>
    </citation>
    <scope>NUCLEOTIDE SEQUENCE</scope>
    <source>
        <strain evidence="2">NBRC 104875</strain>
    </source>
</reference>
<name>A0A8J3QSD3_9ACTN</name>
<dbReference type="InterPro" id="IPR000683">
    <property type="entry name" value="Gfo/Idh/MocA-like_OxRdtase_N"/>
</dbReference>
<dbReference type="EMBL" id="BONZ01000030">
    <property type="protein sequence ID" value="GIH14870.1"/>
    <property type="molecule type" value="Genomic_DNA"/>
</dbReference>
<dbReference type="Gene3D" id="3.30.360.10">
    <property type="entry name" value="Dihydrodipicolinate Reductase, domain 2"/>
    <property type="match status" value="1"/>
</dbReference>